<dbReference type="SUPFAM" id="SSF51735">
    <property type="entry name" value="NAD(P)-binding Rossmann-fold domains"/>
    <property type="match status" value="1"/>
</dbReference>
<evidence type="ECO:0000256" key="1">
    <source>
        <dbReference type="ARBA" id="ARBA00006484"/>
    </source>
</evidence>
<protein>
    <submittedName>
        <fullName evidence="3">Related to L-2,3-butanediol dehydrogenase</fullName>
    </submittedName>
</protein>
<sequence>MSCKTAFVTGGSQGIGAAIAITLASKGFQVAIGSRNEAKAQNVLKAIKEVSSPEAKDPIFVNVDVSDKESVNKAVDEVAKYFGSFDVMINNAGIAKVHKLLDVDAKEFDQVMDVNVKGVLYGMQAAAKKMIELNRKGDYGNVITQENQPKKLTGKIINCCSIGGNVPMPMMSAYTVSKYAVKGLTAVGAKEFAPYGITVNAYAPGPVLTPMWDDLDAQLASMNGLGPGENLKAFIESIALKRGATAQDIANLVGFLASDASDYITGQNYVVDGGLTCS</sequence>
<dbReference type="PRINTS" id="PR00080">
    <property type="entry name" value="SDRFAMILY"/>
</dbReference>
<dbReference type="AlphaFoldDB" id="A0A376B9E5"/>
<evidence type="ECO:0000313" key="4">
    <source>
        <dbReference type="Proteomes" id="UP000262825"/>
    </source>
</evidence>
<dbReference type="GO" id="GO:0006633">
    <property type="term" value="P:fatty acid biosynthetic process"/>
    <property type="evidence" value="ECO:0007669"/>
    <property type="project" value="TreeGrafter"/>
</dbReference>
<dbReference type="PRINTS" id="PR00081">
    <property type="entry name" value="GDHRDH"/>
</dbReference>
<dbReference type="Gene3D" id="3.40.50.720">
    <property type="entry name" value="NAD(P)-binding Rossmann-like Domain"/>
    <property type="match status" value="1"/>
</dbReference>
<name>A0A376B9E5_9ASCO</name>
<reference evidence="4" key="1">
    <citation type="submission" date="2018-06" db="EMBL/GenBank/DDBJ databases">
        <authorList>
            <person name="Guldener U."/>
        </authorList>
    </citation>
    <scope>NUCLEOTIDE SEQUENCE [LARGE SCALE GENOMIC DNA]</scope>
    <source>
        <strain evidence="4">UTAD17</strain>
    </source>
</reference>
<gene>
    <name evidence="3" type="ORF">SCODWIG_02915</name>
</gene>
<keyword evidence="4" id="KW-1185">Reference proteome</keyword>
<keyword evidence="2" id="KW-0521">NADP</keyword>
<dbReference type="EMBL" id="UFAJ01000587">
    <property type="protein sequence ID" value="SSD61154.1"/>
    <property type="molecule type" value="Genomic_DNA"/>
</dbReference>
<dbReference type="InterPro" id="IPR002347">
    <property type="entry name" value="SDR_fam"/>
</dbReference>
<dbReference type="PROSITE" id="PS00061">
    <property type="entry name" value="ADH_SHORT"/>
    <property type="match status" value="1"/>
</dbReference>
<evidence type="ECO:0000313" key="3">
    <source>
        <dbReference type="EMBL" id="SSD61154.1"/>
    </source>
</evidence>
<dbReference type="Pfam" id="PF13561">
    <property type="entry name" value="adh_short_C2"/>
    <property type="match status" value="1"/>
</dbReference>
<dbReference type="InterPro" id="IPR036291">
    <property type="entry name" value="NAD(P)-bd_dom_sf"/>
</dbReference>
<accession>A0A376B9E5</accession>
<proteinExistence type="inferred from homology"/>
<dbReference type="VEuPathDB" id="FungiDB:SCODWIG_02915"/>
<dbReference type="GO" id="GO:0048038">
    <property type="term" value="F:quinone binding"/>
    <property type="evidence" value="ECO:0007669"/>
    <property type="project" value="TreeGrafter"/>
</dbReference>
<organism evidence="3 4">
    <name type="scientific">Saccharomycodes ludwigii</name>
    <dbReference type="NCBI Taxonomy" id="36035"/>
    <lineage>
        <taxon>Eukaryota</taxon>
        <taxon>Fungi</taxon>
        <taxon>Dikarya</taxon>
        <taxon>Ascomycota</taxon>
        <taxon>Saccharomycotina</taxon>
        <taxon>Saccharomycetes</taxon>
        <taxon>Saccharomycodales</taxon>
        <taxon>Saccharomycodaceae</taxon>
        <taxon>Saccharomycodes</taxon>
    </lineage>
</organism>
<dbReference type="Proteomes" id="UP000262825">
    <property type="component" value="Unassembled WGS sequence"/>
</dbReference>
<dbReference type="FunFam" id="3.40.50.720:FF:000084">
    <property type="entry name" value="Short-chain dehydrogenase reductase"/>
    <property type="match status" value="1"/>
</dbReference>
<dbReference type="PANTHER" id="PTHR42760">
    <property type="entry name" value="SHORT-CHAIN DEHYDROGENASES/REDUCTASES FAMILY MEMBER"/>
    <property type="match status" value="1"/>
</dbReference>
<dbReference type="InterPro" id="IPR020904">
    <property type="entry name" value="Sc_DH/Rdtase_CS"/>
</dbReference>
<comment type="similarity">
    <text evidence="1">Belongs to the short-chain dehydrogenases/reductases (SDR) family.</text>
</comment>
<dbReference type="PANTHER" id="PTHR42760:SF121">
    <property type="entry name" value="3-OXOACYL-(ACYL-CARRIER-PROTEIN) REDUCTASE"/>
    <property type="match status" value="1"/>
</dbReference>
<dbReference type="GO" id="GO:0016616">
    <property type="term" value="F:oxidoreductase activity, acting on the CH-OH group of donors, NAD or NADP as acceptor"/>
    <property type="evidence" value="ECO:0007669"/>
    <property type="project" value="TreeGrafter"/>
</dbReference>
<evidence type="ECO:0000256" key="2">
    <source>
        <dbReference type="ARBA" id="ARBA00022857"/>
    </source>
</evidence>